<sequence>MVQDAIAFLHFCTIIGCLGRLSAVFNATELAKGEKGMGVFSTVSCQSYGVQQDLHGSLGKARAWVA</sequence>
<protein>
    <submittedName>
        <fullName evidence="2">Uncharacterized protein</fullName>
    </submittedName>
</protein>
<evidence type="ECO:0000313" key="2">
    <source>
        <dbReference type="EMBL" id="PVI07244.1"/>
    </source>
</evidence>
<keyword evidence="1" id="KW-0472">Membrane</keyword>
<evidence type="ECO:0000256" key="1">
    <source>
        <dbReference type="SAM" id="Phobius"/>
    </source>
</evidence>
<reference evidence="2 3" key="1">
    <citation type="journal article" date="2018" name="Sci. Rep.">
        <title>Comparative genomics provides insights into the lifestyle and reveals functional heterogeneity of dark septate endophytic fungi.</title>
        <authorList>
            <person name="Knapp D.G."/>
            <person name="Nemeth J.B."/>
            <person name="Barry K."/>
            <person name="Hainaut M."/>
            <person name="Henrissat B."/>
            <person name="Johnson J."/>
            <person name="Kuo A."/>
            <person name="Lim J.H.P."/>
            <person name="Lipzen A."/>
            <person name="Nolan M."/>
            <person name="Ohm R.A."/>
            <person name="Tamas L."/>
            <person name="Grigoriev I.V."/>
            <person name="Spatafora J.W."/>
            <person name="Nagy L.G."/>
            <person name="Kovacs G.M."/>
        </authorList>
    </citation>
    <scope>NUCLEOTIDE SEQUENCE [LARGE SCALE GENOMIC DNA]</scope>
    <source>
        <strain evidence="2 3">DSE2036</strain>
    </source>
</reference>
<dbReference type="EMBL" id="KZ805305">
    <property type="protein sequence ID" value="PVI07244.1"/>
    <property type="molecule type" value="Genomic_DNA"/>
</dbReference>
<dbReference type="OrthoDB" id="124855at2759"/>
<accession>A0A2V1EC40</accession>
<organism evidence="2 3">
    <name type="scientific">Periconia macrospinosa</name>
    <dbReference type="NCBI Taxonomy" id="97972"/>
    <lineage>
        <taxon>Eukaryota</taxon>
        <taxon>Fungi</taxon>
        <taxon>Dikarya</taxon>
        <taxon>Ascomycota</taxon>
        <taxon>Pezizomycotina</taxon>
        <taxon>Dothideomycetes</taxon>
        <taxon>Pleosporomycetidae</taxon>
        <taxon>Pleosporales</taxon>
        <taxon>Massarineae</taxon>
        <taxon>Periconiaceae</taxon>
        <taxon>Periconia</taxon>
    </lineage>
</organism>
<feature type="transmembrane region" description="Helical" evidence="1">
    <location>
        <begin position="6"/>
        <end position="27"/>
    </location>
</feature>
<evidence type="ECO:0000313" key="3">
    <source>
        <dbReference type="Proteomes" id="UP000244855"/>
    </source>
</evidence>
<keyword evidence="1" id="KW-0812">Transmembrane</keyword>
<keyword evidence="1" id="KW-1133">Transmembrane helix</keyword>
<name>A0A2V1EC40_9PLEO</name>
<gene>
    <name evidence="2" type="ORF">DM02DRAFT_357294</name>
</gene>
<dbReference type="Proteomes" id="UP000244855">
    <property type="component" value="Unassembled WGS sequence"/>
</dbReference>
<dbReference type="AlphaFoldDB" id="A0A2V1EC40"/>
<keyword evidence="3" id="KW-1185">Reference proteome</keyword>
<proteinExistence type="predicted"/>